<evidence type="ECO:0000313" key="2">
    <source>
        <dbReference type="EMBL" id="MBS2126198.1"/>
    </source>
</evidence>
<keyword evidence="3" id="KW-1185">Reference proteome</keyword>
<dbReference type="Pfam" id="PF15438">
    <property type="entry name" value="Phyto-Amp"/>
    <property type="match status" value="1"/>
</dbReference>
<dbReference type="EMBL" id="JAGVRH010000001">
    <property type="protein sequence ID" value="MBS2126198.1"/>
    <property type="molecule type" value="Genomic_DNA"/>
</dbReference>
<keyword evidence="1" id="KW-0812">Transmembrane</keyword>
<comment type="caution">
    <text evidence="2">The sequence shown here is derived from an EMBL/GenBank/DDBJ whole genome shotgun (WGS) entry which is preliminary data.</text>
</comment>
<accession>A0ABS5K2W7</accession>
<name>A0ABS5K2W7_9MOLU</name>
<gene>
    <name evidence="2" type="ORF">J8J04_00485</name>
</gene>
<dbReference type="InterPro" id="IPR029216">
    <property type="entry name" value="Phyto-Amp"/>
</dbReference>
<evidence type="ECO:0008006" key="4">
    <source>
        <dbReference type="Google" id="ProtNLM"/>
    </source>
</evidence>
<keyword evidence="1" id="KW-1133">Transmembrane helix</keyword>
<dbReference type="Proteomes" id="UP000811481">
    <property type="component" value="Unassembled WGS sequence"/>
</dbReference>
<proteinExistence type="predicted"/>
<keyword evidence="1" id="KW-0472">Membrane</keyword>
<sequence>MQNKNVKKSLITKLTTLFVVIVLSLGLVTSSVFATPRKFADIVKDINKRKVTLSIEDAQDVEKVLAGINLIDELKIVGLTKEDIEKVELTSNNTKIKVTPKSTSTILSSEAFELDRIEPSASANKEEEKQQNAETPFYKKWWIWTLIATVIIAIIGVSYYFIKKRQQK</sequence>
<evidence type="ECO:0000256" key="1">
    <source>
        <dbReference type="SAM" id="Phobius"/>
    </source>
</evidence>
<organism evidence="2 3">
    <name type="scientific">'Fragaria x ananassa' phyllody phytoplasma</name>
    <dbReference type="NCBI Taxonomy" id="2358428"/>
    <lineage>
        <taxon>Bacteria</taxon>
        <taxon>Bacillati</taxon>
        <taxon>Mycoplasmatota</taxon>
        <taxon>Mollicutes</taxon>
        <taxon>Acholeplasmatales</taxon>
        <taxon>Acholeplasmataceae</taxon>
        <taxon>Candidatus Phytoplasma</taxon>
        <taxon>16SrXIII (Mexican periwinkle virescence group)</taxon>
    </lineage>
</organism>
<feature type="transmembrane region" description="Helical" evidence="1">
    <location>
        <begin position="141"/>
        <end position="162"/>
    </location>
</feature>
<dbReference type="RefSeq" id="WP_212330816.1">
    <property type="nucleotide sequence ID" value="NZ_JAGVRH010000001.1"/>
</dbReference>
<protein>
    <recommendedName>
        <fullName evidence="4">Antigenic membrane protein</fullName>
    </recommendedName>
</protein>
<reference evidence="2" key="1">
    <citation type="submission" date="2021-04" db="EMBL/GenBank/DDBJ databases">
        <title>Draft genome sequence of StrPh-CL8, a phytoplasma strain causing strawberry phyllody in Chile.</title>
        <authorList>
            <person name="Cui W."/>
            <person name="Zamorano A."/>
            <person name="Fiore N."/>
        </authorList>
    </citation>
    <scope>NUCLEOTIDE SEQUENCE [LARGE SCALE GENOMIC DNA]</scope>
    <source>
        <strain evidence="2">StrPh-Cl</strain>
    </source>
</reference>
<evidence type="ECO:0000313" key="3">
    <source>
        <dbReference type="Proteomes" id="UP000811481"/>
    </source>
</evidence>